<dbReference type="Proteomes" id="UP001210211">
    <property type="component" value="Unassembled WGS sequence"/>
</dbReference>
<reference evidence="1 2" key="1">
    <citation type="journal article" date="2022" name="Cell">
        <title>Repeat-based holocentromeres influence genome architecture and karyotype evolution.</title>
        <authorList>
            <person name="Hofstatter P.G."/>
            <person name="Thangavel G."/>
            <person name="Lux T."/>
            <person name="Neumann P."/>
            <person name="Vondrak T."/>
            <person name="Novak P."/>
            <person name="Zhang M."/>
            <person name="Costa L."/>
            <person name="Castellani M."/>
            <person name="Scott A."/>
            <person name="Toegelov H."/>
            <person name="Fuchs J."/>
            <person name="Mata-Sucre Y."/>
            <person name="Dias Y."/>
            <person name="Vanzela A.L.L."/>
            <person name="Huettel B."/>
            <person name="Almeida C.C.S."/>
            <person name="Simkova H."/>
            <person name="Souza G."/>
            <person name="Pedrosa-Harand A."/>
            <person name="Macas J."/>
            <person name="Mayer K.F.X."/>
            <person name="Houben A."/>
            <person name="Marques A."/>
        </authorList>
    </citation>
    <scope>NUCLEOTIDE SEQUENCE [LARGE SCALE GENOMIC DNA]</scope>
    <source>
        <strain evidence="1">RhyTen1mFocal</strain>
    </source>
</reference>
<dbReference type="InterPro" id="IPR004320">
    <property type="entry name" value="BPS1_pln"/>
</dbReference>
<accession>A0AAD5ZD19</accession>
<organism evidence="1 2">
    <name type="scientific">Rhynchospora tenuis</name>
    <dbReference type="NCBI Taxonomy" id="198213"/>
    <lineage>
        <taxon>Eukaryota</taxon>
        <taxon>Viridiplantae</taxon>
        <taxon>Streptophyta</taxon>
        <taxon>Embryophyta</taxon>
        <taxon>Tracheophyta</taxon>
        <taxon>Spermatophyta</taxon>
        <taxon>Magnoliopsida</taxon>
        <taxon>Liliopsida</taxon>
        <taxon>Poales</taxon>
        <taxon>Cyperaceae</taxon>
        <taxon>Cyperoideae</taxon>
        <taxon>Rhynchosporeae</taxon>
        <taxon>Rhynchospora</taxon>
    </lineage>
</organism>
<protein>
    <submittedName>
        <fullName evidence="1">Uncharacterized protein</fullName>
    </submittedName>
</protein>
<evidence type="ECO:0000313" key="1">
    <source>
        <dbReference type="EMBL" id="KAJ3691316.1"/>
    </source>
</evidence>
<name>A0AAD5ZD19_9POAL</name>
<sequence>MMVKGFNRSISLPMNTKPKARAAYHVRSVSLPCRSHPLISNLEEQIRAVRSLAANSDNTSLAWIEAGLSQIELLHVALNDFLNLSETKTVLQQGTAMTDLLLDNLLHLVDSYGSLLSIVATLKQQLFEVQSALRRCDSTGLTCSLKSQKKTEKELSRLASSLRASTKSLPLEFASDAKEAETVGILKEVIYATSAASAVVFNRAVVVSAAASTAAASSASNKIMAFARKISKEDKQMVDSEKLDELEECVKIVERMSEKVFRSLVNFRVSLLNIQSDSF</sequence>
<evidence type="ECO:0000313" key="2">
    <source>
        <dbReference type="Proteomes" id="UP001210211"/>
    </source>
</evidence>
<keyword evidence="2" id="KW-1185">Reference proteome</keyword>
<dbReference type="GO" id="GO:0048367">
    <property type="term" value="P:shoot system development"/>
    <property type="evidence" value="ECO:0007669"/>
    <property type="project" value="InterPro"/>
</dbReference>
<dbReference type="GO" id="GO:0048364">
    <property type="term" value="P:root development"/>
    <property type="evidence" value="ECO:0007669"/>
    <property type="project" value="InterPro"/>
</dbReference>
<dbReference type="Pfam" id="PF03087">
    <property type="entry name" value="BPS1"/>
    <property type="match status" value="1"/>
</dbReference>
<dbReference type="PANTHER" id="PTHR33070:SF49">
    <property type="entry name" value="OS06G0725500 PROTEIN"/>
    <property type="match status" value="1"/>
</dbReference>
<gene>
    <name evidence="1" type="ORF">LUZ61_020480</name>
</gene>
<comment type="caution">
    <text evidence="1">The sequence shown here is derived from an EMBL/GenBank/DDBJ whole genome shotgun (WGS) entry which is preliminary data.</text>
</comment>
<proteinExistence type="predicted"/>
<dbReference type="AlphaFoldDB" id="A0AAD5ZD19"/>
<dbReference type="EMBL" id="JAMRDG010000002">
    <property type="protein sequence ID" value="KAJ3691316.1"/>
    <property type="molecule type" value="Genomic_DNA"/>
</dbReference>
<dbReference type="PANTHER" id="PTHR33070">
    <property type="entry name" value="OS06G0725500 PROTEIN"/>
    <property type="match status" value="1"/>
</dbReference>